<evidence type="ECO:0000313" key="8">
    <source>
        <dbReference type="EMBL" id="PIR41197.1"/>
    </source>
</evidence>
<comment type="caution">
    <text evidence="8">The sequence shown here is derived from an EMBL/GenBank/DDBJ whole genome shotgun (WGS) entry which is preliminary data.</text>
</comment>
<evidence type="ECO:0000313" key="9">
    <source>
        <dbReference type="Proteomes" id="UP000230232"/>
    </source>
</evidence>
<dbReference type="GO" id="GO:0003735">
    <property type="term" value="F:structural constituent of ribosome"/>
    <property type="evidence" value="ECO:0007669"/>
    <property type="project" value="InterPro"/>
</dbReference>
<dbReference type="InterPro" id="IPR057268">
    <property type="entry name" value="Ribosomal_L18"/>
</dbReference>
<name>A0A2H0R3V7_9BACT</name>
<evidence type="ECO:0000256" key="7">
    <source>
        <dbReference type="HAMAP-Rule" id="MF_01337"/>
    </source>
</evidence>
<dbReference type="GO" id="GO:0006412">
    <property type="term" value="P:translation"/>
    <property type="evidence" value="ECO:0007669"/>
    <property type="project" value="UniProtKB-UniRule"/>
</dbReference>
<dbReference type="Proteomes" id="UP000230232">
    <property type="component" value="Unassembled WGS sequence"/>
</dbReference>
<dbReference type="InterPro" id="IPR004389">
    <property type="entry name" value="Ribosomal_uL18_bac-type"/>
</dbReference>
<dbReference type="NCBIfam" id="TIGR00060">
    <property type="entry name" value="L18_bact"/>
    <property type="match status" value="1"/>
</dbReference>
<keyword evidence="4 7" id="KW-0689">Ribosomal protein</keyword>
<dbReference type="GO" id="GO:0008097">
    <property type="term" value="F:5S rRNA binding"/>
    <property type="evidence" value="ECO:0007669"/>
    <property type="project" value="TreeGrafter"/>
</dbReference>
<dbReference type="InterPro" id="IPR005484">
    <property type="entry name" value="Ribosomal_uL18_bac/plant/anim"/>
</dbReference>
<dbReference type="CDD" id="cd00432">
    <property type="entry name" value="Ribosomal_L18_L5e"/>
    <property type="match status" value="1"/>
</dbReference>
<dbReference type="AlphaFoldDB" id="A0A2H0R3V7"/>
<keyword evidence="3 7" id="KW-0694">RNA-binding</keyword>
<keyword evidence="2 7" id="KW-0699">rRNA-binding</keyword>
<dbReference type="PANTHER" id="PTHR12899:SF3">
    <property type="entry name" value="LARGE RIBOSOMAL SUBUNIT PROTEIN UL18M"/>
    <property type="match status" value="1"/>
</dbReference>
<comment type="similarity">
    <text evidence="1 7">Belongs to the universal ribosomal protein uL18 family.</text>
</comment>
<dbReference type="PANTHER" id="PTHR12899">
    <property type="entry name" value="39S RIBOSOMAL PROTEIN L18, MITOCHONDRIAL"/>
    <property type="match status" value="1"/>
</dbReference>
<organism evidence="8 9">
    <name type="scientific">Candidatus Yanofskybacteria bacterium CG10_big_fil_rev_8_21_14_0_10_46_23</name>
    <dbReference type="NCBI Taxonomy" id="1975098"/>
    <lineage>
        <taxon>Bacteria</taxon>
        <taxon>Candidatus Yanofskyibacteriota</taxon>
    </lineage>
</organism>
<evidence type="ECO:0000256" key="1">
    <source>
        <dbReference type="ARBA" id="ARBA00007116"/>
    </source>
</evidence>
<protein>
    <recommendedName>
        <fullName evidence="6 7">Large ribosomal subunit protein uL18</fullName>
    </recommendedName>
</protein>
<comment type="function">
    <text evidence="7">This is one of the proteins that bind and probably mediate the attachment of the 5S RNA into the large ribosomal subunit, where it forms part of the central protuberance.</text>
</comment>
<dbReference type="GO" id="GO:0022625">
    <property type="term" value="C:cytosolic large ribosomal subunit"/>
    <property type="evidence" value="ECO:0007669"/>
    <property type="project" value="TreeGrafter"/>
</dbReference>
<dbReference type="SUPFAM" id="SSF53137">
    <property type="entry name" value="Translational machinery components"/>
    <property type="match status" value="1"/>
</dbReference>
<dbReference type="Pfam" id="PF00861">
    <property type="entry name" value="Ribosomal_L18p"/>
    <property type="match status" value="1"/>
</dbReference>
<comment type="subunit">
    <text evidence="7">Part of the 50S ribosomal subunit; part of the 5S rRNA/L5/L18/L25 subcomplex. Contacts the 5S and 23S rRNAs.</text>
</comment>
<dbReference type="Gene3D" id="3.30.420.100">
    <property type="match status" value="1"/>
</dbReference>
<sequence>MIKKSLKRIHRLDRHKKVRAQISGTTTLPRVAIFRSNNHVYGQVIDDSVGRTILAVSDKSLKPKTRPKEAKLGAKESSAFIAGQTLGTKMKEKKIIQAIFDRGGFRYHGRVKAFVEGLRDKGIKI</sequence>
<dbReference type="EMBL" id="PCXO01000010">
    <property type="protein sequence ID" value="PIR41197.1"/>
    <property type="molecule type" value="Genomic_DNA"/>
</dbReference>
<reference evidence="8 9" key="1">
    <citation type="submission" date="2017-09" db="EMBL/GenBank/DDBJ databases">
        <title>Depth-based differentiation of microbial function through sediment-hosted aquifers and enrichment of novel symbionts in the deep terrestrial subsurface.</title>
        <authorList>
            <person name="Probst A.J."/>
            <person name="Ladd B."/>
            <person name="Jarett J.K."/>
            <person name="Geller-Mcgrath D.E."/>
            <person name="Sieber C.M."/>
            <person name="Emerson J.B."/>
            <person name="Anantharaman K."/>
            <person name="Thomas B.C."/>
            <person name="Malmstrom R."/>
            <person name="Stieglmeier M."/>
            <person name="Klingl A."/>
            <person name="Woyke T."/>
            <person name="Ryan C.M."/>
            <person name="Banfield J.F."/>
        </authorList>
    </citation>
    <scope>NUCLEOTIDE SEQUENCE [LARGE SCALE GENOMIC DNA]</scope>
    <source>
        <strain evidence="8">CG10_big_fil_rev_8_21_14_0_10_46_23</strain>
    </source>
</reference>
<evidence type="ECO:0000256" key="4">
    <source>
        <dbReference type="ARBA" id="ARBA00022980"/>
    </source>
</evidence>
<proteinExistence type="inferred from homology"/>
<evidence type="ECO:0000256" key="2">
    <source>
        <dbReference type="ARBA" id="ARBA00022730"/>
    </source>
</evidence>
<dbReference type="HAMAP" id="MF_01337_B">
    <property type="entry name" value="Ribosomal_uL18_B"/>
    <property type="match status" value="1"/>
</dbReference>
<keyword evidence="5 7" id="KW-0687">Ribonucleoprotein</keyword>
<accession>A0A2H0R3V7</accession>
<evidence type="ECO:0000256" key="6">
    <source>
        <dbReference type="ARBA" id="ARBA00035197"/>
    </source>
</evidence>
<gene>
    <name evidence="7" type="primary">rplR</name>
    <name evidence="8" type="ORF">COV31_02200</name>
</gene>
<evidence type="ECO:0000256" key="5">
    <source>
        <dbReference type="ARBA" id="ARBA00023274"/>
    </source>
</evidence>
<evidence type="ECO:0000256" key="3">
    <source>
        <dbReference type="ARBA" id="ARBA00022884"/>
    </source>
</evidence>